<sequence>MLIANIESVARFLRCYLHIFLRIMRKKPIRYIRITPWFSFLKYVVLFDMKNLTFFNLHIRSRTESIVVDQILVERCYDTSEMRRHGEIVRRYDEIVQSGKLPFILDCGGNIGISARWFSEQFTEAKIACVEPSFKNIALANLNAPNADMIQGAVGSDAGICEISNPDANSWAFQVSIGYGSIPVLSVEDVLRRYPKEEFTPFIIKIDIEGFEEDLFSRNTEWITDFFVIIVELHDWLLPNKATSQNFLKSISQERRDFILSGENIFSIQCARQMAINR</sequence>
<accession>A0A1X7NRD7</accession>
<dbReference type="InterPro" id="IPR006342">
    <property type="entry name" value="FkbM_mtfrase"/>
</dbReference>
<evidence type="ECO:0000259" key="1">
    <source>
        <dbReference type="Pfam" id="PF05050"/>
    </source>
</evidence>
<gene>
    <name evidence="2" type="ORF">SAMN02982922_2407</name>
</gene>
<dbReference type="GO" id="GO:0032259">
    <property type="term" value="P:methylation"/>
    <property type="evidence" value="ECO:0007669"/>
    <property type="project" value="UniProtKB-KW"/>
</dbReference>
<dbReference type="RefSeq" id="WP_085464373.1">
    <property type="nucleotide sequence ID" value="NZ_FXBL01000004.1"/>
</dbReference>
<dbReference type="InterPro" id="IPR029063">
    <property type="entry name" value="SAM-dependent_MTases_sf"/>
</dbReference>
<feature type="domain" description="Methyltransferase FkbM" evidence="1">
    <location>
        <begin position="130"/>
        <end position="239"/>
    </location>
</feature>
<keyword evidence="2" id="KW-0808">Transferase</keyword>
<evidence type="ECO:0000313" key="2">
    <source>
        <dbReference type="EMBL" id="SMH40751.1"/>
    </source>
</evidence>
<name>A0A1X7NRD7_9HYPH</name>
<dbReference type="GO" id="GO:0008168">
    <property type="term" value="F:methyltransferase activity"/>
    <property type="evidence" value="ECO:0007669"/>
    <property type="project" value="UniProtKB-KW"/>
</dbReference>
<proteinExistence type="predicted"/>
<organism evidence="2 3">
    <name type="scientific">Mesorhizobium australicum</name>
    <dbReference type="NCBI Taxonomy" id="536018"/>
    <lineage>
        <taxon>Bacteria</taxon>
        <taxon>Pseudomonadati</taxon>
        <taxon>Pseudomonadota</taxon>
        <taxon>Alphaproteobacteria</taxon>
        <taxon>Hyphomicrobiales</taxon>
        <taxon>Phyllobacteriaceae</taxon>
        <taxon>Mesorhizobium</taxon>
    </lineage>
</organism>
<dbReference type="AlphaFoldDB" id="A0A1X7NRD7"/>
<protein>
    <submittedName>
        <fullName evidence="2">Methyltransferase, FkbM family</fullName>
    </submittedName>
</protein>
<keyword evidence="2" id="KW-0489">Methyltransferase</keyword>
<evidence type="ECO:0000313" key="3">
    <source>
        <dbReference type="Proteomes" id="UP000193083"/>
    </source>
</evidence>
<dbReference type="SUPFAM" id="SSF53335">
    <property type="entry name" value="S-adenosyl-L-methionine-dependent methyltransferases"/>
    <property type="match status" value="1"/>
</dbReference>
<keyword evidence="3" id="KW-1185">Reference proteome</keyword>
<dbReference type="Proteomes" id="UP000193083">
    <property type="component" value="Unassembled WGS sequence"/>
</dbReference>
<dbReference type="NCBIfam" id="TIGR01444">
    <property type="entry name" value="fkbM_fam"/>
    <property type="match status" value="1"/>
</dbReference>
<reference evidence="2 3" key="1">
    <citation type="submission" date="2017-04" db="EMBL/GenBank/DDBJ databases">
        <authorList>
            <person name="Afonso C.L."/>
            <person name="Miller P.J."/>
            <person name="Scott M.A."/>
            <person name="Spackman E."/>
            <person name="Goraichik I."/>
            <person name="Dimitrov K.M."/>
            <person name="Suarez D.L."/>
            <person name="Swayne D.E."/>
        </authorList>
    </citation>
    <scope>NUCLEOTIDE SEQUENCE [LARGE SCALE GENOMIC DNA]</scope>
    <source>
        <strain evidence="2 3">B5P</strain>
    </source>
</reference>
<dbReference type="Pfam" id="PF05050">
    <property type="entry name" value="Methyltransf_21"/>
    <property type="match status" value="1"/>
</dbReference>
<dbReference type="EMBL" id="FXBL01000004">
    <property type="protein sequence ID" value="SMH40751.1"/>
    <property type="molecule type" value="Genomic_DNA"/>
</dbReference>
<dbReference type="Gene3D" id="3.40.50.150">
    <property type="entry name" value="Vaccinia Virus protein VP39"/>
    <property type="match status" value="1"/>
</dbReference>
<dbReference type="OrthoDB" id="8052759at2"/>